<proteinExistence type="predicted"/>
<dbReference type="AlphaFoldDB" id="A0A0K2UL31"/>
<protein>
    <submittedName>
        <fullName evidence="1">Uncharacterized protein</fullName>
    </submittedName>
</protein>
<reference evidence="1" key="1">
    <citation type="submission" date="2014-05" db="EMBL/GenBank/DDBJ databases">
        <authorList>
            <person name="Chronopoulou M."/>
        </authorList>
    </citation>
    <scope>NUCLEOTIDE SEQUENCE</scope>
    <source>
        <tissue evidence="1">Whole organism</tissue>
    </source>
</reference>
<accession>A0A0K2UL31</accession>
<organism evidence="1">
    <name type="scientific">Lepeophtheirus salmonis</name>
    <name type="common">Salmon louse</name>
    <name type="synonym">Caligus salmonis</name>
    <dbReference type="NCBI Taxonomy" id="72036"/>
    <lineage>
        <taxon>Eukaryota</taxon>
        <taxon>Metazoa</taxon>
        <taxon>Ecdysozoa</taxon>
        <taxon>Arthropoda</taxon>
        <taxon>Crustacea</taxon>
        <taxon>Multicrustacea</taxon>
        <taxon>Hexanauplia</taxon>
        <taxon>Copepoda</taxon>
        <taxon>Siphonostomatoida</taxon>
        <taxon>Caligidae</taxon>
        <taxon>Lepeophtheirus</taxon>
    </lineage>
</organism>
<sequence length="466" mass="53495">MFIYFFFTSARCSCTSLCKNWKFKLQIMKSLINIILFIIGSNNCEFNVSRIHDIDYFLSLPPQELEDYLDNDGIRASLSSDIIFDLVTYANLDETFNSLLLEVLDERSSSNLSDESSEISQEDIPDFNFLKESRNVPQFNLEFKEGHEIAKLLNSLSATQIKHYIQQYSLDKLIMFASKPGMIENLDPQKVKILSAQSDILTKIDSEVLLKALEKRPTLLRHVPAHILDNFGKQKNIIKGLDMGQLISIVDDVEIRNKFVNISQDAILNILNSKPMIVVHIIRVNGTNPLKTKVNDLLQNEKFLRRVLPHVHLQLAEDEIFMQFISSYPNALLNVLRVFPKLPTQLSNATLHFYSNHLLQNKTFIDSIPCPVFISGATNFTFIDGLSTKILSSLIHNSHMIDCLPEPILGQIIEKTNVGRKINVRDLYTLIRKVSYAPRLRAKNVIWKILCFQVPKLKKYYLGMSW</sequence>
<dbReference type="EMBL" id="HACA01021271">
    <property type="protein sequence ID" value="CDW38632.1"/>
    <property type="molecule type" value="Transcribed_RNA"/>
</dbReference>
<evidence type="ECO:0000313" key="1">
    <source>
        <dbReference type="EMBL" id="CDW38632.1"/>
    </source>
</evidence>
<name>A0A0K2UL31_LEPSM</name>